<name>A0A194XIT8_MOLSC</name>
<dbReference type="EMBL" id="KQ947410">
    <property type="protein sequence ID" value="KUJ20150.1"/>
    <property type="molecule type" value="Genomic_DNA"/>
</dbReference>
<keyword evidence="2" id="KW-0560">Oxidoreductase</keyword>
<gene>
    <name evidence="4" type="ORF">LY89DRAFT_682934</name>
</gene>
<dbReference type="Proteomes" id="UP000070700">
    <property type="component" value="Unassembled WGS sequence"/>
</dbReference>
<dbReference type="InterPro" id="IPR036291">
    <property type="entry name" value="NAD(P)-bd_dom_sf"/>
</dbReference>
<dbReference type="STRING" id="149040.A0A194XIT8"/>
<evidence type="ECO:0000256" key="2">
    <source>
        <dbReference type="ARBA" id="ARBA00023002"/>
    </source>
</evidence>
<evidence type="ECO:0000313" key="4">
    <source>
        <dbReference type="EMBL" id="KUJ20150.1"/>
    </source>
</evidence>
<evidence type="ECO:0000313" key="5">
    <source>
        <dbReference type="Proteomes" id="UP000070700"/>
    </source>
</evidence>
<protein>
    <submittedName>
        <fullName evidence="4">GroES-like protein</fullName>
    </submittedName>
</protein>
<dbReference type="InterPro" id="IPR011032">
    <property type="entry name" value="GroES-like_sf"/>
</dbReference>
<keyword evidence="5" id="KW-1185">Reference proteome</keyword>
<dbReference type="GO" id="GO:0016651">
    <property type="term" value="F:oxidoreductase activity, acting on NAD(P)H"/>
    <property type="evidence" value="ECO:0007669"/>
    <property type="project" value="InterPro"/>
</dbReference>
<accession>A0A194XIT8</accession>
<dbReference type="Pfam" id="PF08240">
    <property type="entry name" value="ADH_N"/>
    <property type="match status" value="1"/>
</dbReference>
<dbReference type="CDD" id="cd08249">
    <property type="entry name" value="enoyl_reductase_like"/>
    <property type="match status" value="1"/>
</dbReference>
<dbReference type="KEGG" id="psco:LY89DRAFT_682934"/>
<sequence length="350" mass="37501">MASSRDNLAAWIVEAKGRIEVRPSEFFMPEKGEVLIRVQASGLQPADAKVAKLGIMNLKYPTILGSPVAGFVEAVGEDVDKVKVGERVVSGTMIFTSGGVAKFGASQRFVIVDAREVVPIGNTAFPTAIATASQTPLAALYAPGALNMSRPNPSPNPAPANGKKILIWGGSSAMGALSICYAKLAGYTVISTSSPHNFPLLKDLGADYIFDRSDNSTVSKIKELFPIDYWFDTISLSSSLTPIRDILDGVKEQVEIITLLPPSMSGGEVVFPENVKTKMLLFRNKAEENQDLVQWMLGKGGYLEQGLTEGWIKGVPAETIGGLGAVAEGIERLHKGVSARKIVIEPWIEQ</sequence>
<proteinExistence type="inferred from homology"/>
<evidence type="ECO:0000259" key="3">
    <source>
        <dbReference type="SMART" id="SM00829"/>
    </source>
</evidence>
<dbReference type="InterPro" id="IPR020843">
    <property type="entry name" value="ER"/>
</dbReference>
<dbReference type="Gene3D" id="3.40.50.720">
    <property type="entry name" value="NAD(P)-binding Rossmann-like Domain"/>
    <property type="match status" value="1"/>
</dbReference>
<dbReference type="OrthoDB" id="48317at2759"/>
<dbReference type="PANTHER" id="PTHR45348:SF2">
    <property type="entry name" value="ZINC-TYPE ALCOHOL DEHYDROGENASE-LIKE PROTEIN C2E1P3.01"/>
    <property type="match status" value="1"/>
</dbReference>
<dbReference type="SMART" id="SM00829">
    <property type="entry name" value="PKS_ER"/>
    <property type="match status" value="1"/>
</dbReference>
<dbReference type="InParanoid" id="A0A194XIT8"/>
<dbReference type="InterPro" id="IPR047122">
    <property type="entry name" value="Trans-enoyl_RdTase-like"/>
</dbReference>
<dbReference type="Gene3D" id="3.90.180.10">
    <property type="entry name" value="Medium-chain alcohol dehydrogenases, catalytic domain"/>
    <property type="match status" value="1"/>
</dbReference>
<evidence type="ECO:0000256" key="1">
    <source>
        <dbReference type="ARBA" id="ARBA00008072"/>
    </source>
</evidence>
<dbReference type="PANTHER" id="PTHR45348">
    <property type="entry name" value="HYPOTHETICAL OXIDOREDUCTASE (EUROFUNG)"/>
    <property type="match status" value="1"/>
</dbReference>
<reference evidence="4 5" key="1">
    <citation type="submission" date="2015-10" db="EMBL/GenBank/DDBJ databases">
        <title>Full genome of DAOMC 229536 Phialocephala scopiformis, a fungal endophyte of spruce producing the potent anti-insectan compound rugulosin.</title>
        <authorList>
            <consortium name="DOE Joint Genome Institute"/>
            <person name="Walker A.K."/>
            <person name="Frasz S.L."/>
            <person name="Seifert K.A."/>
            <person name="Miller J.D."/>
            <person name="Mondo S.J."/>
            <person name="Labutti K."/>
            <person name="Lipzen A."/>
            <person name="Dockter R."/>
            <person name="Kennedy M."/>
            <person name="Grigoriev I.V."/>
            <person name="Spatafora J.W."/>
        </authorList>
    </citation>
    <scope>NUCLEOTIDE SEQUENCE [LARGE SCALE GENOMIC DNA]</scope>
    <source>
        <strain evidence="4 5">CBS 120377</strain>
    </source>
</reference>
<dbReference type="SUPFAM" id="SSF50129">
    <property type="entry name" value="GroES-like"/>
    <property type="match status" value="1"/>
</dbReference>
<dbReference type="InterPro" id="IPR013154">
    <property type="entry name" value="ADH-like_N"/>
</dbReference>
<dbReference type="AlphaFoldDB" id="A0A194XIT8"/>
<dbReference type="SUPFAM" id="SSF51735">
    <property type="entry name" value="NAD(P)-binding Rossmann-fold domains"/>
    <property type="match status" value="1"/>
</dbReference>
<feature type="domain" description="Enoyl reductase (ER)" evidence="3">
    <location>
        <begin position="17"/>
        <end position="344"/>
    </location>
</feature>
<comment type="similarity">
    <text evidence="1">Belongs to the zinc-containing alcohol dehydrogenase family.</text>
</comment>
<dbReference type="RefSeq" id="XP_018074505.1">
    <property type="nucleotide sequence ID" value="XM_018214605.1"/>
</dbReference>
<organism evidence="4 5">
    <name type="scientific">Mollisia scopiformis</name>
    <name type="common">Conifer needle endophyte fungus</name>
    <name type="synonym">Phialocephala scopiformis</name>
    <dbReference type="NCBI Taxonomy" id="149040"/>
    <lineage>
        <taxon>Eukaryota</taxon>
        <taxon>Fungi</taxon>
        <taxon>Dikarya</taxon>
        <taxon>Ascomycota</taxon>
        <taxon>Pezizomycotina</taxon>
        <taxon>Leotiomycetes</taxon>
        <taxon>Helotiales</taxon>
        <taxon>Mollisiaceae</taxon>
        <taxon>Mollisia</taxon>
    </lineage>
</organism>
<dbReference type="GeneID" id="28824331"/>